<evidence type="ECO:0000313" key="1">
    <source>
        <dbReference type="EMBL" id="CAJ0607167.1"/>
    </source>
</evidence>
<gene>
    <name evidence="1" type="ORF">CYNAS_LOCUS19150</name>
</gene>
<keyword evidence="2" id="KW-1185">Reference proteome</keyword>
<proteinExistence type="predicted"/>
<accession>A0AA36HBJ0</accession>
<dbReference type="Proteomes" id="UP001176961">
    <property type="component" value="Unassembled WGS sequence"/>
</dbReference>
<sequence length="150" mass="16525">MASRISYRTAALLRNIRGFNAPDVRNIHSGLRCCAREDDNSGKLKKVIDKVVSSAKAATETIKDANQGLGHNYADRDDKPEEVARLAMEAAKRSHPTTKVFKPEEEVPDREEAIIKEAIKEVENLGVPEDTKKEAAEKLKDVVEGAGTLK</sequence>
<evidence type="ECO:0000313" key="2">
    <source>
        <dbReference type="Proteomes" id="UP001176961"/>
    </source>
</evidence>
<name>A0AA36HBJ0_CYLNA</name>
<organism evidence="1 2">
    <name type="scientific">Cylicocyclus nassatus</name>
    <name type="common">Nematode worm</name>
    <dbReference type="NCBI Taxonomy" id="53992"/>
    <lineage>
        <taxon>Eukaryota</taxon>
        <taxon>Metazoa</taxon>
        <taxon>Ecdysozoa</taxon>
        <taxon>Nematoda</taxon>
        <taxon>Chromadorea</taxon>
        <taxon>Rhabditida</taxon>
        <taxon>Rhabditina</taxon>
        <taxon>Rhabditomorpha</taxon>
        <taxon>Strongyloidea</taxon>
        <taxon>Strongylidae</taxon>
        <taxon>Cylicocyclus</taxon>
    </lineage>
</organism>
<dbReference type="EMBL" id="CATQJL010000316">
    <property type="protein sequence ID" value="CAJ0607167.1"/>
    <property type="molecule type" value="Genomic_DNA"/>
</dbReference>
<protein>
    <submittedName>
        <fullName evidence="1">Uncharacterized protein</fullName>
    </submittedName>
</protein>
<comment type="caution">
    <text evidence="1">The sequence shown here is derived from an EMBL/GenBank/DDBJ whole genome shotgun (WGS) entry which is preliminary data.</text>
</comment>
<reference evidence="1" key="1">
    <citation type="submission" date="2023-07" db="EMBL/GenBank/DDBJ databases">
        <authorList>
            <consortium name="CYATHOMIX"/>
        </authorList>
    </citation>
    <scope>NUCLEOTIDE SEQUENCE</scope>
    <source>
        <strain evidence="1">N/A</strain>
    </source>
</reference>
<dbReference type="AlphaFoldDB" id="A0AA36HBJ0"/>